<evidence type="ECO:0000256" key="7">
    <source>
        <dbReference type="ARBA" id="ARBA00023125"/>
    </source>
</evidence>
<reference evidence="11" key="1">
    <citation type="submission" date="2020-07" db="EMBL/GenBank/DDBJ databases">
        <title>Huge and variable diversity of episymbiotic CPR bacteria and DPANN archaea in groundwater ecosystems.</title>
        <authorList>
            <person name="He C.Y."/>
            <person name="Keren R."/>
            <person name="Whittaker M."/>
            <person name="Farag I.F."/>
            <person name="Doudna J."/>
            <person name="Cate J.H.D."/>
            <person name="Banfield J.F."/>
        </authorList>
    </citation>
    <scope>NUCLEOTIDE SEQUENCE</scope>
    <source>
        <strain evidence="11">NC_groundwater_17_Pr7_B-0.1um_64_12</strain>
    </source>
</reference>
<evidence type="ECO:0000256" key="1">
    <source>
        <dbReference type="ARBA" id="ARBA00008798"/>
    </source>
</evidence>
<dbReference type="GO" id="GO:0006352">
    <property type="term" value="P:DNA-templated transcription initiation"/>
    <property type="evidence" value="ECO:0007669"/>
    <property type="project" value="InterPro"/>
</dbReference>
<dbReference type="PANTHER" id="PTHR32248">
    <property type="entry name" value="RNA POLYMERASE SIGMA-54 FACTOR"/>
    <property type="match status" value="1"/>
</dbReference>
<dbReference type="Pfam" id="PF00309">
    <property type="entry name" value="Sigma54_AID"/>
    <property type="match status" value="1"/>
</dbReference>
<dbReference type="Proteomes" id="UP000727962">
    <property type="component" value="Unassembled WGS sequence"/>
</dbReference>
<gene>
    <name evidence="11" type="primary">rpoN</name>
    <name evidence="11" type="ORF">HYR64_09920</name>
</gene>
<evidence type="ECO:0000256" key="5">
    <source>
        <dbReference type="ARBA" id="ARBA00023015"/>
    </source>
</evidence>
<dbReference type="Gene3D" id="1.10.10.60">
    <property type="entry name" value="Homeodomain-like"/>
    <property type="match status" value="1"/>
</dbReference>
<keyword evidence="6" id="KW-0731">Sigma factor</keyword>
<evidence type="ECO:0000256" key="4">
    <source>
        <dbReference type="ARBA" id="ARBA00022695"/>
    </source>
</evidence>
<dbReference type="InterPro" id="IPR007634">
    <property type="entry name" value="RNA_pol_sigma_54_DNA-bd"/>
</dbReference>
<evidence type="ECO:0000256" key="6">
    <source>
        <dbReference type="ARBA" id="ARBA00023082"/>
    </source>
</evidence>
<evidence type="ECO:0000259" key="10">
    <source>
        <dbReference type="Pfam" id="PF04963"/>
    </source>
</evidence>
<dbReference type="InterPro" id="IPR038709">
    <property type="entry name" value="RpoN_core-bd_sf"/>
</dbReference>
<evidence type="ECO:0000313" key="12">
    <source>
        <dbReference type="Proteomes" id="UP000727962"/>
    </source>
</evidence>
<organism evidence="11 12">
    <name type="scientific">Fimbriimonas ginsengisoli</name>
    <dbReference type="NCBI Taxonomy" id="1005039"/>
    <lineage>
        <taxon>Bacteria</taxon>
        <taxon>Bacillati</taxon>
        <taxon>Armatimonadota</taxon>
        <taxon>Fimbriimonadia</taxon>
        <taxon>Fimbriimonadales</taxon>
        <taxon>Fimbriimonadaceae</taxon>
        <taxon>Fimbriimonas</taxon>
    </lineage>
</organism>
<dbReference type="GO" id="GO:0016779">
    <property type="term" value="F:nucleotidyltransferase activity"/>
    <property type="evidence" value="ECO:0007669"/>
    <property type="project" value="UniProtKB-KW"/>
</dbReference>
<feature type="domain" description="RNA polymerase sigma factor 54 DNA-binding" evidence="9">
    <location>
        <begin position="315"/>
        <end position="457"/>
    </location>
</feature>
<evidence type="ECO:0000256" key="2">
    <source>
        <dbReference type="ARBA" id="ARBA00022478"/>
    </source>
</evidence>
<dbReference type="GO" id="GO:0003677">
    <property type="term" value="F:DNA binding"/>
    <property type="evidence" value="ECO:0007669"/>
    <property type="project" value="UniProtKB-KW"/>
</dbReference>
<dbReference type="PRINTS" id="PR00045">
    <property type="entry name" value="SIGMA54FCT"/>
</dbReference>
<dbReference type="EMBL" id="JACOSL010000062">
    <property type="protein sequence ID" value="MBI1757409.1"/>
    <property type="molecule type" value="Genomic_DNA"/>
</dbReference>
<dbReference type="GO" id="GO:0001216">
    <property type="term" value="F:DNA-binding transcription activator activity"/>
    <property type="evidence" value="ECO:0007669"/>
    <property type="project" value="InterPro"/>
</dbReference>
<comment type="caution">
    <text evidence="11">The sequence shown here is derived from an EMBL/GenBank/DDBJ whole genome shotgun (WGS) entry which is preliminary data.</text>
</comment>
<protein>
    <submittedName>
        <fullName evidence="11">RNA polymerase factor sigma-54</fullName>
    </submittedName>
</protein>
<proteinExistence type="inferred from homology"/>
<dbReference type="PROSITE" id="PS00718">
    <property type="entry name" value="SIGMA54_2"/>
    <property type="match status" value="1"/>
</dbReference>
<dbReference type="GO" id="GO:0000428">
    <property type="term" value="C:DNA-directed RNA polymerase complex"/>
    <property type="evidence" value="ECO:0007669"/>
    <property type="project" value="UniProtKB-KW"/>
</dbReference>
<dbReference type="InterPro" id="IPR000394">
    <property type="entry name" value="RNA_pol_sigma_54"/>
</dbReference>
<evidence type="ECO:0000313" key="11">
    <source>
        <dbReference type="EMBL" id="MBI1757409.1"/>
    </source>
</evidence>
<dbReference type="Pfam" id="PF04963">
    <property type="entry name" value="Sigma54_CBD"/>
    <property type="match status" value="1"/>
</dbReference>
<dbReference type="InterPro" id="IPR007046">
    <property type="entry name" value="RNA_pol_sigma_54_core-bd"/>
</dbReference>
<keyword evidence="3" id="KW-0808">Transferase</keyword>
<dbReference type="NCBIfam" id="TIGR02395">
    <property type="entry name" value="rpoN_sigma"/>
    <property type="match status" value="1"/>
</dbReference>
<feature type="domain" description="RNA polymerase sigma factor 54 core-binding" evidence="10">
    <location>
        <begin position="99"/>
        <end position="290"/>
    </location>
</feature>
<name>A0A931PUG3_FIMGI</name>
<dbReference type="PROSITE" id="PS50044">
    <property type="entry name" value="SIGMA54_3"/>
    <property type="match status" value="1"/>
</dbReference>
<evidence type="ECO:0000256" key="3">
    <source>
        <dbReference type="ARBA" id="ARBA00022679"/>
    </source>
</evidence>
<dbReference type="GO" id="GO:0016987">
    <property type="term" value="F:sigma factor activity"/>
    <property type="evidence" value="ECO:0007669"/>
    <property type="project" value="UniProtKB-KW"/>
</dbReference>
<keyword evidence="7" id="KW-0238">DNA-binding</keyword>
<accession>A0A931PUG3</accession>
<dbReference type="PANTHER" id="PTHR32248:SF4">
    <property type="entry name" value="RNA POLYMERASE SIGMA-54 FACTOR"/>
    <property type="match status" value="1"/>
</dbReference>
<dbReference type="Gene3D" id="1.10.10.1330">
    <property type="entry name" value="RNA polymerase sigma-54 factor, core-binding domain"/>
    <property type="match status" value="1"/>
</dbReference>
<dbReference type="AlphaFoldDB" id="A0A931PUG3"/>
<dbReference type="PIRSF" id="PIRSF000774">
    <property type="entry name" value="RpoN"/>
    <property type="match status" value="1"/>
</dbReference>
<keyword evidence="5" id="KW-0805">Transcription regulation</keyword>
<dbReference type="Pfam" id="PF04552">
    <property type="entry name" value="Sigma54_DBD"/>
    <property type="match status" value="1"/>
</dbReference>
<keyword evidence="8" id="KW-0804">Transcription</keyword>
<keyword evidence="4" id="KW-0548">Nucleotidyltransferase</keyword>
<keyword evidence="2" id="KW-0240">DNA-directed RNA polymerase</keyword>
<evidence type="ECO:0000259" key="9">
    <source>
        <dbReference type="Pfam" id="PF04552"/>
    </source>
</evidence>
<comment type="similarity">
    <text evidence="1">Belongs to the sigma-54 factor family.</text>
</comment>
<evidence type="ECO:0000256" key="8">
    <source>
        <dbReference type="ARBA" id="ARBA00023163"/>
    </source>
</evidence>
<sequence length="459" mass="51515">MGKGFQVSQRLETGVGLRVDPRVVTTSRLLQLGRHELDQAIEAELNENPALDRLVEEPEPLDEQTILRTVAPNELRPGSEDFEFRRSLPQDDGHHDWIELAADTPTLRDHLRAQLIGTVAPQLVKVCQYLVEGVDERGYLTLSVEEAALACGCTLEDAESALTRLQACEPAGVGAASLQQCLLLQLRNADTIERKLARAIIRSHLDDFVARRTLRLARRFRVLPDVIEAASTEIMALNPYPGEGFGLNAANRSSRASGITPDLVLSRTELGWEIDVPGPDASSLCVNRFYRRRLSEMHQTHKAAPDERRHVVTYVRRATDFIASIQQRKRTLRRIGEYLSEHQGGFVSTGSYRFLQPLTRAQMAADLGLHESTVSRATMDKFVQIANGETIQFEVFFRPALRVQKMIEEILATENPGNPLSDERIAELLAEQGVVVARRTVNKYRDRTKLLSSRKRRSA</sequence>